<dbReference type="RefSeq" id="XP_056482510.1">
    <property type="nucleotide sequence ID" value="XM_056636480.1"/>
</dbReference>
<keyword evidence="2 5" id="KW-0808">Transferase</keyword>
<evidence type="ECO:0000256" key="2">
    <source>
        <dbReference type="ARBA" id="ARBA00022679"/>
    </source>
</evidence>
<evidence type="ECO:0000256" key="5">
    <source>
        <dbReference type="RuleBase" id="RU362114"/>
    </source>
</evidence>
<feature type="region of interest" description="Disordered" evidence="6">
    <location>
        <begin position="109"/>
        <end position="161"/>
    </location>
</feature>
<dbReference type="GO" id="GO:0070212">
    <property type="term" value="P:protein poly-ADP-ribosylation"/>
    <property type="evidence" value="ECO:0007669"/>
    <property type="project" value="TreeGrafter"/>
</dbReference>
<dbReference type="Gene3D" id="3.40.50.10190">
    <property type="entry name" value="BRCT domain"/>
    <property type="match status" value="1"/>
</dbReference>
<evidence type="ECO:0000256" key="1">
    <source>
        <dbReference type="ARBA" id="ARBA00022676"/>
    </source>
</evidence>
<feature type="compositionally biased region" description="Basic and acidic residues" evidence="6">
    <location>
        <begin position="109"/>
        <end position="137"/>
    </location>
</feature>
<keyword evidence="3 5" id="KW-0520">NAD</keyword>
<keyword evidence="10" id="KW-1185">Reference proteome</keyword>
<dbReference type="Proteomes" id="UP001147747">
    <property type="component" value="Unassembled WGS sequence"/>
</dbReference>
<dbReference type="PROSITE" id="PS50172">
    <property type="entry name" value="BRCT"/>
    <property type="match status" value="1"/>
</dbReference>
<protein>
    <recommendedName>
        <fullName evidence="5">Poly [ADP-ribose] polymerase</fullName>
        <shortName evidence="5">PARP</shortName>
        <ecNumber evidence="5">2.4.2.-</ecNumber>
    </recommendedName>
</protein>
<dbReference type="SUPFAM" id="SSF142921">
    <property type="entry name" value="WGR domain-like"/>
    <property type="match status" value="1"/>
</dbReference>
<evidence type="ECO:0000313" key="9">
    <source>
        <dbReference type="EMBL" id="KAJ5378724.1"/>
    </source>
</evidence>
<name>A0A9W9SK57_9EURO</name>
<dbReference type="InterPro" id="IPR001357">
    <property type="entry name" value="BRCT_dom"/>
</dbReference>
<dbReference type="InterPro" id="IPR036420">
    <property type="entry name" value="BRCT_dom_sf"/>
</dbReference>
<reference evidence="9" key="2">
    <citation type="journal article" date="2023" name="IMA Fungus">
        <title>Comparative genomic study of the Penicillium genus elucidates a diverse pangenome and 15 lateral gene transfer events.</title>
        <authorList>
            <person name="Petersen C."/>
            <person name="Sorensen T."/>
            <person name="Nielsen M.R."/>
            <person name="Sondergaard T.E."/>
            <person name="Sorensen J.L."/>
            <person name="Fitzpatrick D.A."/>
            <person name="Frisvad J.C."/>
            <person name="Nielsen K.L."/>
        </authorList>
    </citation>
    <scope>NUCLEOTIDE SEQUENCE</scope>
    <source>
        <strain evidence="9">IBT 29677</strain>
    </source>
</reference>
<dbReference type="SUPFAM" id="SSF52113">
    <property type="entry name" value="BRCT domain"/>
    <property type="match status" value="1"/>
</dbReference>
<dbReference type="AlphaFoldDB" id="A0A9W9SK57"/>
<evidence type="ECO:0000259" key="8">
    <source>
        <dbReference type="PROSITE" id="PS51059"/>
    </source>
</evidence>
<comment type="catalytic activity">
    <reaction evidence="4">
        <text>NAD(+) + (ADP-D-ribosyl)n-acceptor = nicotinamide + (ADP-D-ribosyl)n+1-acceptor + H(+).</text>
        <dbReference type="EC" id="2.4.2.30"/>
    </reaction>
</comment>
<dbReference type="GeneID" id="81375460"/>
<dbReference type="OrthoDB" id="2017365at2759"/>
<dbReference type="EC" id="2.4.2.-" evidence="5"/>
<dbReference type="InterPro" id="IPR036930">
    <property type="entry name" value="WGR_dom_sf"/>
</dbReference>
<dbReference type="GO" id="GO:0005730">
    <property type="term" value="C:nucleolus"/>
    <property type="evidence" value="ECO:0007669"/>
    <property type="project" value="TreeGrafter"/>
</dbReference>
<dbReference type="SMART" id="SM00292">
    <property type="entry name" value="BRCT"/>
    <property type="match status" value="1"/>
</dbReference>
<dbReference type="PANTHER" id="PTHR10459:SF60">
    <property type="entry name" value="POLY [ADP-RIBOSE] POLYMERASE 2"/>
    <property type="match status" value="1"/>
</dbReference>
<evidence type="ECO:0000313" key="10">
    <source>
        <dbReference type="Proteomes" id="UP001147747"/>
    </source>
</evidence>
<dbReference type="PROSITE" id="PS51059">
    <property type="entry name" value="PARP_CATALYTIC"/>
    <property type="match status" value="1"/>
</dbReference>
<dbReference type="SUPFAM" id="SSF56399">
    <property type="entry name" value="ADP-ribosylation"/>
    <property type="match status" value="1"/>
</dbReference>
<reference evidence="9" key="1">
    <citation type="submission" date="2022-12" db="EMBL/GenBank/DDBJ databases">
        <authorList>
            <person name="Petersen C."/>
        </authorList>
    </citation>
    <scope>NUCLEOTIDE SEQUENCE</scope>
    <source>
        <strain evidence="9">IBT 29677</strain>
    </source>
</reference>
<dbReference type="GO" id="GO:1990404">
    <property type="term" value="F:NAD+-protein mono-ADP-ribosyltransferase activity"/>
    <property type="evidence" value="ECO:0007669"/>
    <property type="project" value="TreeGrafter"/>
</dbReference>
<sequence>MTSPVPFLKNLTIAVSGHLSNGFVHGDVQRLTERYGGRFEDLDIAACTHLVASQRAVDVEFRKVQEASITEGLQIVSQDWFFQSVEKEMLLDAKKFLLRIPFRKKRSKDSEKPSVKKEVDNTKVDKKTPKKLQEKPPAKPSAKASEKPHEKPLAKAYPKTHEKINEKEQELNAIIDDDHVGPKTDLVVWMDENHLIWDAILIKDSSSINSKGTVTAYIPEMERLQLLYNLKTKTFHFGAWGMGTRQDPKSPHAKFEKYFQDRTGLSWENRWDDPKEGKYVFVPRIFEDVEMEDTFFSGDGKDSLALSITQLPSAVYEVLGVIFDHNQKPHIEESIKNVSGGRLTRQPWRVRFTLRAAQSLLERISELTLDRFQRGNDSRAKLLSILGKCYLALMWHSDLDAPPKWGLPARSKDKNWVKRERAALGLLNNLSFALDLVANSTNVSKNQILNRAYRGLGLASMTPVEPGNAEHKALVNFVINSSVPRAHGFSVQPINIFRIEREGEIERFEKYQKVHSTLVGGRRLLFHGSRAVNWIGILSQGLRSDAQTRVTPESPVKGIYFADVSSKSAGYCRYAPGDPGSCMLICEVEVGKKPQPCGSAPALGDIKAMHKQGHISYLAAGATDFSKWCDAGAVHPSLAGVQMPDTSSGRSVSKMLSPGFGKYPHNEWVVYDPAQIRQRYFVQFTTK</sequence>
<evidence type="ECO:0000259" key="7">
    <source>
        <dbReference type="PROSITE" id="PS50172"/>
    </source>
</evidence>
<dbReference type="Pfam" id="PF00644">
    <property type="entry name" value="PARP"/>
    <property type="match status" value="1"/>
</dbReference>
<dbReference type="GO" id="GO:0003950">
    <property type="term" value="F:NAD+ poly-ADP-ribosyltransferase activity"/>
    <property type="evidence" value="ECO:0007669"/>
    <property type="project" value="UniProtKB-UniRule"/>
</dbReference>
<keyword evidence="1 5" id="KW-0328">Glycosyltransferase</keyword>
<comment type="caution">
    <text evidence="9">The sequence shown here is derived from an EMBL/GenBank/DDBJ whole genome shotgun (WGS) entry which is preliminary data.</text>
</comment>
<dbReference type="InterPro" id="IPR012317">
    <property type="entry name" value="Poly(ADP-ribose)pol_cat_dom"/>
</dbReference>
<evidence type="ECO:0000256" key="3">
    <source>
        <dbReference type="ARBA" id="ARBA00023027"/>
    </source>
</evidence>
<dbReference type="PANTHER" id="PTHR10459">
    <property type="entry name" value="DNA LIGASE"/>
    <property type="match status" value="1"/>
</dbReference>
<evidence type="ECO:0000256" key="4">
    <source>
        <dbReference type="ARBA" id="ARBA00033987"/>
    </source>
</evidence>
<dbReference type="GO" id="GO:0006302">
    <property type="term" value="P:double-strand break repair"/>
    <property type="evidence" value="ECO:0007669"/>
    <property type="project" value="TreeGrafter"/>
</dbReference>
<accession>A0A9W9SK57</accession>
<dbReference type="EMBL" id="JAPZBU010000011">
    <property type="protein sequence ID" value="KAJ5378724.1"/>
    <property type="molecule type" value="Genomic_DNA"/>
</dbReference>
<proteinExistence type="predicted"/>
<feature type="domain" description="BRCT" evidence="7">
    <location>
        <begin position="3"/>
        <end position="98"/>
    </location>
</feature>
<gene>
    <name evidence="9" type="ORF">N7509_011843</name>
</gene>
<organism evidence="9 10">
    <name type="scientific">Penicillium cosmopolitanum</name>
    <dbReference type="NCBI Taxonomy" id="1131564"/>
    <lineage>
        <taxon>Eukaryota</taxon>
        <taxon>Fungi</taxon>
        <taxon>Dikarya</taxon>
        <taxon>Ascomycota</taxon>
        <taxon>Pezizomycotina</taxon>
        <taxon>Eurotiomycetes</taxon>
        <taxon>Eurotiomycetidae</taxon>
        <taxon>Eurotiales</taxon>
        <taxon>Aspergillaceae</taxon>
        <taxon>Penicillium</taxon>
    </lineage>
</organism>
<dbReference type="InterPro" id="IPR050800">
    <property type="entry name" value="ARTD/PARP"/>
</dbReference>
<evidence type="ECO:0000256" key="6">
    <source>
        <dbReference type="SAM" id="MobiDB-lite"/>
    </source>
</evidence>
<feature type="compositionally biased region" description="Basic and acidic residues" evidence="6">
    <location>
        <begin position="144"/>
        <end position="161"/>
    </location>
</feature>
<feature type="domain" description="PARP catalytic" evidence="8">
    <location>
        <begin position="447"/>
        <end position="687"/>
    </location>
</feature>
<dbReference type="Gene3D" id="3.90.228.10">
    <property type="match status" value="1"/>
</dbReference>